<dbReference type="OrthoDB" id="3786030at2759"/>
<sequence>MYHTALSLAASFGVTEPDELSYEEDPVQITIALPIDQYDSFLLSGEYQNDLPSQQLNHQLGLACTLVHEIAHACALLWGKTQKDSHPKYKEPYIHKDDLIPEAGYSWERSIFGGFAPLVEDHVMSFIPDVVAKSANVTYRALIDIQLPADYTAQFFRKKTWADSRTLRDRFNLVTSDRPATYFRVGVFDDGRLKVVTFNRGRDEYEDLRTRSIDWPESFKAVIAKYREMCHRELAAALEMGLDVSEYFVS</sequence>
<protein>
    <submittedName>
        <fullName evidence="1">Uncharacterized protein</fullName>
    </submittedName>
</protein>
<dbReference type="EMBL" id="MU004309">
    <property type="protein sequence ID" value="KAF2659100.1"/>
    <property type="molecule type" value="Genomic_DNA"/>
</dbReference>
<gene>
    <name evidence="1" type="ORF">K491DRAFT_215804</name>
</gene>
<evidence type="ECO:0000313" key="2">
    <source>
        <dbReference type="Proteomes" id="UP000799324"/>
    </source>
</evidence>
<dbReference type="Proteomes" id="UP000799324">
    <property type="component" value="Unassembled WGS sequence"/>
</dbReference>
<accession>A0A6A6TGR8</accession>
<keyword evidence="2" id="KW-1185">Reference proteome</keyword>
<proteinExistence type="predicted"/>
<reference evidence="1" key="1">
    <citation type="journal article" date="2020" name="Stud. Mycol.">
        <title>101 Dothideomycetes genomes: a test case for predicting lifestyles and emergence of pathogens.</title>
        <authorList>
            <person name="Haridas S."/>
            <person name="Albert R."/>
            <person name="Binder M."/>
            <person name="Bloem J."/>
            <person name="Labutti K."/>
            <person name="Salamov A."/>
            <person name="Andreopoulos B."/>
            <person name="Baker S."/>
            <person name="Barry K."/>
            <person name="Bills G."/>
            <person name="Bluhm B."/>
            <person name="Cannon C."/>
            <person name="Castanera R."/>
            <person name="Culley D."/>
            <person name="Daum C."/>
            <person name="Ezra D."/>
            <person name="Gonzalez J."/>
            <person name="Henrissat B."/>
            <person name="Kuo A."/>
            <person name="Liang C."/>
            <person name="Lipzen A."/>
            <person name="Lutzoni F."/>
            <person name="Magnuson J."/>
            <person name="Mondo S."/>
            <person name="Nolan M."/>
            <person name="Ohm R."/>
            <person name="Pangilinan J."/>
            <person name="Park H.-J."/>
            <person name="Ramirez L."/>
            <person name="Alfaro M."/>
            <person name="Sun H."/>
            <person name="Tritt A."/>
            <person name="Yoshinaga Y."/>
            <person name="Zwiers L.-H."/>
            <person name="Turgeon B."/>
            <person name="Goodwin S."/>
            <person name="Spatafora J."/>
            <person name="Crous P."/>
            <person name="Grigoriev I."/>
        </authorList>
    </citation>
    <scope>NUCLEOTIDE SEQUENCE</scope>
    <source>
        <strain evidence="1">CBS 122681</strain>
    </source>
</reference>
<organism evidence="1 2">
    <name type="scientific">Lophiostoma macrostomum CBS 122681</name>
    <dbReference type="NCBI Taxonomy" id="1314788"/>
    <lineage>
        <taxon>Eukaryota</taxon>
        <taxon>Fungi</taxon>
        <taxon>Dikarya</taxon>
        <taxon>Ascomycota</taxon>
        <taxon>Pezizomycotina</taxon>
        <taxon>Dothideomycetes</taxon>
        <taxon>Pleosporomycetidae</taxon>
        <taxon>Pleosporales</taxon>
        <taxon>Lophiostomataceae</taxon>
        <taxon>Lophiostoma</taxon>
    </lineage>
</organism>
<evidence type="ECO:0000313" key="1">
    <source>
        <dbReference type="EMBL" id="KAF2659100.1"/>
    </source>
</evidence>
<dbReference type="AlphaFoldDB" id="A0A6A6TGR8"/>
<name>A0A6A6TGR8_9PLEO</name>